<evidence type="ECO:0000313" key="3">
    <source>
        <dbReference type="Proteomes" id="UP000692954"/>
    </source>
</evidence>
<dbReference type="InterPro" id="IPR053083">
    <property type="entry name" value="TF_kinase-domain_protein"/>
</dbReference>
<dbReference type="OrthoDB" id="289934at2759"/>
<proteinExistence type="predicted"/>
<protein>
    <recommendedName>
        <fullName evidence="1">Protein kinase domain-containing protein</fullName>
    </recommendedName>
</protein>
<dbReference type="AlphaFoldDB" id="A0A8S1RBT0"/>
<sequence>MSESIEQIELNFRTKAILTPKLINSEQKLIAKVIYEELFLFFDAEKKVKGQHLRKPCDFEKNQLYHFPTLNGITLEELIINKTALSIEEITDIFKQLLIGLHELHQQGFLGRCFTIQNVYIEQNQIKLSAFGFYPNLQLTPPEFLQNQSYSLGIDIWLLGCLLYQLLTSNIIQNFKTFEDYNNFYTQLNKKVLQKEFASILVKMLNPNEQKRITFGDLHSIFKCIPQNDHIREFYRTQLSLVHITISIKQRESFNPEWAVPKEFNEKTKIKIFTTKYQKQNEHFIGQDSDPNFMSLYNKSDEEKNQFSLIWRELHFYYYKFFILENQMHYLQCIIQFPHVVWTRFCILNMTIILKREFLILIQEKINFLKVTENEWNSFLKNSKQLQKHIFELQAQISQQIIKLENQTLEIDCKQFDMITEEKQLLLQLKMEGGFKNTSQLNRFEQFKVPYRRCLQHCYYELEKILEDQQELEDQKFYARLRLQLIICMTINRVFDMKFDNNKQHRDINFQELKKTLKISQLTCPSQVHHFLLNASLDQLKQQTYDIHKLFFNNVPFMNFRNQS</sequence>
<dbReference type="Pfam" id="PF00069">
    <property type="entry name" value="Pkinase"/>
    <property type="match status" value="1"/>
</dbReference>
<dbReference type="Proteomes" id="UP000692954">
    <property type="component" value="Unassembled WGS sequence"/>
</dbReference>
<feature type="domain" description="Protein kinase" evidence="1">
    <location>
        <begin position="1"/>
        <end position="222"/>
    </location>
</feature>
<comment type="caution">
    <text evidence="2">The sequence shown here is derived from an EMBL/GenBank/DDBJ whole genome shotgun (WGS) entry which is preliminary data.</text>
</comment>
<accession>A0A8S1RBT0</accession>
<evidence type="ECO:0000313" key="2">
    <source>
        <dbReference type="EMBL" id="CAD8124794.1"/>
    </source>
</evidence>
<dbReference type="EMBL" id="CAJJDN010000154">
    <property type="protein sequence ID" value="CAD8124794.1"/>
    <property type="molecule type" value="Genomic_DNA"/>
</dbReference>
<dbReference type="PANTHER" id="PTHR44305:SF24">
    <property type="entry name" value="TYROSINE-PROTEIN KINASE C03B1.5-RELATED"/>
    <property type="match status" value="1"/>
</dbReference>
<keyword evidence="3" id="KW-1185">Reference proteome</keyword>
<evidence type="ECO:0000259" key="1">
    <source>
        <dbReference type="PROSITE" id="PS50011"/>
    </source>
</evidence>
<dbReference type="GO" id="GO:0005524">
    <property type="term" value="F:ATP binding"/>
    <property type="evidence" value="ECO:0007669"/>
    <property type="project" value="InterPro"/>
</dbReference>
<reference evidence="2" key="1">
    <citation type="submission" date="2021-01" db="EMBL/GenBank/DDBJ databases">
        <authorList>
            <consortium name="Genoscope - CEA"/>
            <person name="William W."/>
        </authorList>
    </citation>
    <scope>NUCLEOTIDE SEQUENCE</scope>
</reference>
<name>A0A8S1RBT0_9CILI</name>
<dbReference type="GO" id="GO:0004672">
    <property type="term" value="F:protein kinase activity"/>
    <property type="evidence" value="ECO:0007669"/>
    <property type="project" value="InterPro"/>
</dbReference>
<dbReference type="PROSITE" id="PS50011">
    <property type="entry name" value="PROTEIN_KINASE_DOM"/>
    <property type="match status" value="1"/>
</dbReference>
<dbReference type="PANTHER" id="PTHR44305">
    <property type="entry name" value="SI:DKEY-192D15.2-RELATED"/>
    <property type="match status" value="1"/>
</dbReference>
<gene>
    <name evidence="2" type="ORF">PSON_ATCC_30995.1.T1540005</name>
</gene>
<dbReference type="SMART" id="SM00220">
    <property type="entry name" value="S_TKc"/>
    <property type="match status" value="1"/>
</dbReference>
<organism evidence="2 3">
    <name type="scientific">Paramecium sonneborni</name>
    <dbReference type="NCBI Taxonomy" id="65129"/>
    <lineage>
        <taxon>Eukaryota</taxon>
        <taxon>Sar</taxon>
        <taxon>Alveolata</taxon>
        <taxon>Ciliophora</taxon>
        <taxon>Intramacronucleata</taxon>
        <taxon>Oligohymenophorea</taxon>
        <taxon>Peniculida</taxon>
        <taxon>Parameciidae</taxon>
        <taxon>Paramecium</taxon>
    </lineage>
</organism>
<dbReference type="InterPro" id="IPR000719">
    <property type="entry name" value="Prot_kinase_dom"/>
</dbReference>